<dbReference type="SUPFAM" id="SSF53850">
    <property type="entry name" value="Periplasmic binding protein-like II"/>
    <property type="match status" value="1"/>
</dbReference>
<dbReference type="AlphaFoldDB" id="A0AAC8VFY5"/>
<sequence>MHALSIFFILFMTTSHASYGLTMLYNERPPYLKTESKQQVLGLTGALITQAFKAANLPLHWKKTPAKRHLLLIKKNAEPLCAAGWFKNPQREKYAQYTLPIYQDRPTELITRKNNKKITVSISLKQLFNKKDVTLLVKNGYSYSSQIDQAIHQFKPKYIQTTHENSRMIKMLSKHIADYMFIAPKEAAIAITSAGLLPKDFKLIKIIDILPGNKRYIICSQKVPLPLITKLNQAIKSNIP</sequence>
<feature type="domain" description="Solute-binding protein family 3/N-terminal" evidence="3">
    <location>
        <begin position="26"/>
        <end position="155"/>
    </location>
</feature>
<accession>A0AAC8VFY5</accession>
<evidence type="ECO:0000256" key="1">
    <source>
        <dbReference type="ARBA" id="ARBA00010333"/>
    </source>
</evidence>
<dbReference type="Pfam" id="PF00497">
    <property type="entry name" value="SBP_bac_3"/>
    <property type="match status" value="1"/>
</dbReference>
<proteinExistence type="inferred from homology"/>
<organism evidence="4 5">
    <name type="scientific">Piscirickettsia salmonis</name>
    <dbReference type="NCBI Taxonomy" id="1238"/>
    <lineage>
        <taxon>Bacteria</taxon>
        <taxon>Pseudomonadati</taxon>
        <taxon>Pseudomonadota</taxon>
        <taxon>Gammaproteobacteria</taxon>
        <taxon>Thiotrichales</taxon>
        <taxon>Piscirickettsiaceae</taxon>
        <taxon>Piscirickettsia</taxon>
    </lineage>
</organism>
<dbReference type="Gene3D" id="3.40.190.10">
    <property type="entry name" value="Periplasmic binding protein-like II"/>
    <property type="match status" value="2"/>
</dbReference>
<dbReference type="RefSeq" id="WP_169834761.1">
    <property type="nucleotide sequence ID" value="NZ_CP013801.1"/>
</dbReference>
<reference evidence="4 5" key="1">
    <citation type="journal article" date="2014" name="Genome Announc.">
        <title>Comparative Genome Analysis of Two Isolates of the Fish Pathogen Piscirickettsia salmonis from Different Hosts Reveals Major Differences in Virulence-Associated Secretion Systems.</title>
        <authorList>
            <person name="Bohle H."/>
            <person name="Henriquez P."/>
            <person name="Grothusen H."/>
            <person name="Navas E."/>
            <person name="Sandoval A."/>
            <person name="Bustamante F."/>
            <person name="Bustos P."/>
            <person name="Mancilla M."/>
        </authorList>
    </citation>
    <scope>NUCLEOTIDE SEQUENCE [LARGE SCALE GENOMIC DNA]</scope>
    <source>
        <strain evidence="5">B1-32597</strain>
    </source>
</reference>
<name>A0AAC8VFY5_PISSA</name>
<protein>
    <recommendedName>
        <fullName evidence="3">Solute-binding protein family 3/N-terminal domain-containing protein</fullName>
    </recommendedName>
</protein>
<comment type="similarity">
    <text evidence="1">Belongs to the bacterial solute-binding protein 3 family.</text>
</comment>
<gene>
    <name evidence="4" type="ORF">KU39_534</name>
</gene>
<dbReference type="InterPro" id="IPR001638">
    <property type="entry name" value="Solute-binding_3/MltF_N"/>
</dbReference>
<evidence type="ECO:0000313" key="5">
    <source>
        <dbReference type="Proteomes" id="UP000029558"/>
    </source>
</evidence>
<dbReference type="Proteomes" id="UP000029558">
    <property type="component" value="Chromosome"/>
</dbReference>
<evidence type="ECO:0000259" key="3">
    <source>
        <dbReference type="Pfam" id="PF00497"/>
    </source>
</evidence>
<evidence type="ECO:0000256" key="2">
    <source>
        <dbReference type="ARBA" id="ARBA00022729"/>
    </source>
</evidence>
<evidence type="ECO:0000313" key="4">
    <source>
        <dbReference type="EMBL" id="ALB21718.1"/>
    </source>
</evidence>
<dbReference type="EMBL" id="CP012508">
    <property type="protein sequence ID" value="ALB21718.1"/>
    <property type="molecule type" value="Genomic_DNA"/>
</dbReference>
<dbReference type="PANTHER" id="PTHR35936">
    <property type="entry name" value="MEMBRANE-BOUND LYTIC MUREIN TRANSGLYCOSYLASE F"/>
    <property type="match status" value="1"/>
</dbReference>
<dbReference type="PANTHER" id="PTHR35936:SF35">
    <property type="entry name" value="L-CYSTINE-BINDING PROTEIN TCYJ"/>
    <property type="match status" value="1"/>
</dbReference>
<keyword evidence="2" id="KW-0732">Signal</keyword>